<dbReference type="Pfam" id="PF08484">
    <property type="entry name" value="Methyltransf_14"/>
    <property type="match status" value="1"/>
</dbReference>
<protein>
    <submittedName>
        <fullName evidence="3">Class I SAM-dependent methyltransferase</fullName>
        <ecNumber evidence="3">2.1.1.-</ecNumber>
    </submittedName>
</protein>
<evidence type="ECO:0000259" key="2">
    <source>
        <dbReference type="Pfam" id="PF08484"/>
    </source>
</evidence>
<dbReference type="Pfam" id="PF13489">
    <property type="entry name" value="Methyltransf_23"/>
    <property type="match status" value="1"/>
</dbReference>
<dbReference type="Pfam" id="PF08421">
    <property type="entry name" value="Methyltransf_13"/>
    <property type="match status" value="1"/>
</dbReference>
<dbReference type="InterPro" id="IPR013691">
    <property type="entry name" value="MeTrfase_14"/>
</dbReference>
<dbReference type="EC" id="2.1.1.-" evidence="3"/>
<reference evidence="3" key="1">
    <citation type="submission" date="2023-09" db="EMBL/GenBank/DDBJ databases">
        <title>Arcobacter tbilisiensis sp. nov. isolated from chicken meat in Tbilisi, Georgia.</title>
        <authorList>
            <person name="Matthias R."/>
            <person name="Zautner A.E."/>
        </authorList>
    </citation>
    <scope>NUCLEOTIDE SEQUENCE</scope>
    <source>
        <strain evidence="3">LEO 65</strain>
    </source>
</reference>
<dbReference type="AlphaFoldDB" id="A0AA96DUG8"/>
<dbReference type="InterPro" id="IPR038576">
    <property type="entry name" value="Methyltransf_Zn-bd_dom_put_sf"/>
</dbReference>
<dbReference type="EMBL" id="CP134842">
    <property type="protein sequence ID" value="WNL35396.1"/>
    <property type="molecule type" value="Genomic_DNA"/>
</dbReference>
<dbReference type="Gene3D" id="3.40.50.720">
    <property type="entry name" value="NAD(P)-binding Rossmann-like Domain"/>
    <property type="match status" value="1"/>
</dbReference>
<keyword evidence="3" id="KW-0489">Methyltransferase</keyword>
<gene>
    <name evidence="3" type="ORF">RMQ66_06790</name>
</gene>
<dbReference type="GO" id="GO:0008168">
    <property type="term" value="F:methyltransferase activity"/>
    <property type="evidence" value="ECO:0007669"/>
    <property type="project" value="UniProtKB-KW"/>
</dbReference>
<sequence>MQCRFCKNKLEHVFVDLINTPASNSFLTKEQLNEPEHFYPLKLFVCENCKLVQIDEYKKSDDIFNQDYAYFSSYSTSWLKHAENYVEMIVKKLSLNETSYITEIASNDGYLLQYFQEKQIPCIGIEPTSSTASVAKQKAIEVIEDFFNTNLAKTLKKSDLIIGNNVLAHVPDINDFVKGLKIALKNNGIITMEFPHLLNIINENQFDTIYHEHFSYLSLYTLIQIFEKQELKIFDVEKLATHGGSLRIYATHIENNNLEISENVENILNEEKEFGLFDMNIYTIFQEKANKVKYDLLEFLLQAKKENKKVVAYGAAAKGNTLLNYAGIKNDLIEFVVDKSPYKQGKFMPASHIPVVEEKEIQELKPDYILILPWNIKDEIIAQLNYVKMWNCKFVVAVPQLEIIN</sequence>
<feature type="domain" description="C-methyltransferase" evidence="2">
    <location>
        <begin position="241"/>
        <end position="399"/>
    </location>
</feature>
<accession>A0AA96DUG8</accession>
<dbReference type="InterPro" id="IPR029063">
    <property type="entry name" value="SAM-dependent_MTases_sf"/>
</dbReference>
<dbReference type="SUPFAM" id="SSF53335">
    <property type="entry name" value="S-adenosyl-L-methionine-dependent methyltransferases"/>
    <property type="match status" value="1"/>
</dbReference>
<dbReference type="InterPro" id="IPR013630">
    <property type="entry name" value="Methyltransf_Zn-bd_dom_put"/>
</dbReference>
<dbReference type="PANTHER" id="PTHR43861">
    <property type="entry name" value="TRANS-ACONITATE 2-METHYLTRANSFERASE-RELATED"/>
    <property type="match status" value="1"/>
</dbReference>
<dbReference type="Gene3D" id="6.20.50.110">
    <property type="entry name" value="Methyltransferase, zinc-binding domain"/>
    <property type="match status" value="1"/>
</dbReference>
<evidence type="ECO:0000313" key="3">
    <source>
        <dbReference type="EMBL" id="WNL35396.1"/>
    </source>
</evidence>
<name>A0AA96DUG8_9BACT</name>
<feature type="domain" description="Methyltransferase putative zinc binding" evidence="1">
    <location>
        <begin position="3"/>
        <end position="64"/>
    </location>
</feature>
<keyword evidence="3" id="KW-0808">Transferase</keyword>
<dbReference type="Gene3D" id="3.40.50.150">
    <property type="entry name" value="Vaccinia Virus protein VP39"/>
    <property type="match status" value="1"/>
</dbReference>
<dbReference type="PANTHER" id="PTHR43861:SF5">
    <property type="entry name" value="BLL5978 PROTEIN"/>
    <property type="match status" value="1"/>
</dbReference>
<dbReference type="GO" id="GO:0032259">
    <property type="term" value="P:methylation"/>
    <property type="evidence" value="ECO:0007669"/>
    <property type="project" value="UniProtKB-KW"/>
</dbReference>
<organism evidence="3">
    <name type="scientific">Arcobacter sp. AZ-2023</name>
    <dbReference type="NCBI Taxonomy" id="3074453"/>
    <lineage>
        <taxon>Bacteria</taxon>
        <taxon>Pseudomonadati</taxon>
        <taxon>Campylobacterota</taxon>
        <taxon>Epsilonproteobacteria</taxon>
        <taxon>Campylobacterales</taxon>
        <taxon>Arcobacteraceae</taxon>
        <taxon>Arcobacter</taxon>
    </lineage>
</organism>
<evidence type="ECO:0000259" key="1">
    <source>
        <dbReference type="Pfam" id="PF08421"/>
    </source>
</evidence>
<proteinExistence type="predicted"/>